<dbReference type="SMART" id="SM00499">
    <property type="entry name" value="AAI"/>
    <property type="match status" value="1"/>
</dbReference>
<feature type="domain" description="Bifunctional inhibitor/plant lipid transfer protein/seed storage helical" evidence="11">
    <location>
        <begin position="35"/>
        <end position="112"/>
    </location>
</feature>
<evidence type="ECO:0000256" key="8">
    <source>
        <dbReference type="ARBA" id="ARBA00023288"/>
    </source>
</evidence>
<feature type="chain" id="PRO_5042250977" description="Bifunctional inhibitor/plant lipid transfer protein/seed storage helical domain-containing protein" evidence="10">
    <location>
        <begin position="29"/>
        <end position="208"/>
    </location>
</feature>
<evidence type="ECO:0000256" key="5">
    <source>
        <dbReference type="ARBA" id="ARBA00022729"/>
    </source>
</evidence>
<dbReference type="GO" id="GO:0005886">
    <property type="term" value="C:plasma membrane"/>
    <property type="evidence" value="ECO:0007669"/>
    <property type="project" value="UniProtKB-SubCell"/>
</dbReference>
<dbReference type="CDD" id="cd00010">
    <property type="entry name" value="AAI_LTSS"/>
    <property type="match status" value="1"/>
</dbReference>
<keyword evidence="3" id="KW-1003">Cell membrane</keyword>
<evidence type="ECO:0000259" key="11">
    <source>
        <dbReference type="SMART" id="SM00499"/>
    </source>
</evidence>
<evidence type="ECO:0000313" key="12">
    <source>
        <dbReference type="EMBL" id="GMH18833.1"/>
    </source>
</evidence>
<keyword evidence="4" id="KW-0336">GPI-anchor</keyword>
<keyword evidence="8" id="KW-0449">Lipoprotein</keyword>
<dbReference type="Pfam" id="PF14368">
    <property type="entry name" value="LTP_2"/>
    <property type="match status" value="1"/>
</dbReference>
<gene>
    <name evidence="12" type="ORF">Nepgr_020674</name>
</gene>
<comment type="subcellular location">
    <subcellularLocation>
        <location evidence="1">Cell membrane</location>
        <topology evidence="1">Lipid-anchor</topology>
        <topology evidence="1">GPI-anchor</topology>
    </subcellularLocation>
</comment>
<dbReference type="AlphaFoldDB" id="A0AAD3SWM1"/>
<dbReference type="InterPro" id="IPR043325">
    <property type="entry name" value="LTSS"/>
</dbReference>
<evidence type="ECO:0000256" key="3">
    <source>
        <dbReference type="ARBA" id="ARBA00022475"/>
    </source>
</evidence>
<sequence length="208" mass="20663">MEIPKASQIYSLAMAVALMALVIQSARGQVAGSSCSASMITSFTPCLGFLSNSSANGTSPTADCCSALKSLLGSGTNCLCQMVTGAVPFRVPINRTLALPRACSIAGVPISCKAISAPIPAPGPTAFIPAFSPTAAASPPTAAAIPKSASPALAPETDPAAAALTPPSPTSTTGSSSPLIPSSASDYSPNLSQALVLFSVTALLVKYY</sequence>
<feature type="region of interest" description="Disordered" evidence="9">
    <location>
        <begin position="146"/>
        <end position="182"/>
    </location>
</feature>
<keyword evidence="7" id="KW-0325">Glycoprotein</keyword>
<evidence type="ECO:0000256" key="2">
    <source>
        <dbReference type="ARBA" id="ARBA00009748"/>
    </source>
</evidence>
<keyword evidence="13" id="KW-1185">Reference proteome</keyword>
<proteinExistence type="inferred from homology"/>
<evidence type="ECO:0000256" key="7">
    <source>
        <dbReference type="ARBA" id="ARBA00023180"/>
    </source>
</evidence>
<dbReference type="InterPro" id="IPR016140">
    <property type="entry name" value="Bifunc_inhib/LTP/seed_store"/>
</dbReference>
<feature type="signal peptide" evidence="10">
    <location>
        <begin position="1"/>
        <end position="28"/>
    </location>
</feature>
<evidence type="ECO:0000256" key="10">
    <source>
        <dbReference type="SAM" id="SignalP"/>
    </source>
</evidence>
<protein>
    <recommendedName>
        <fullName evidence="11">Bifunctional inhibitor/plant lipid transfer protein/seed storage helical domain-containing protein</fullName>
    </recommendedName>
</protein>
<keyword evidence="4" id="KW-0472">Membrane</keyword>
<organism evidence="12 13">
    <name type="scientific">Nepenthes gracilis</name>
    <name type="common">Slender pitcher plant</name>
    <dbReference type="NCBI Taxonomy" id="150966"/>
    <lineage>
        <taxon>Eukaryota</taxon>
        <taxon>Viridiplantae</taxon>
        <taxon>Streptophyta</taxon>
        <taxon>Embryophyta</taxon>
        <taxon>Tracheophyta</taxon>
        <taxon>Spermatophyta</taxon>
        <taxon>Magnoliopsida</taxon>
        <taxon>eudicotyledons</taxon>
        <taxon>Gunneridae</taxon>
        <taxon>Pentapetalae</taxon>
        <taxon>Caryophyllales</taxon>
        <taxon>Nepenthaceae</taxon>
        <taxon>Nepenthes</taxon>
    </lineage>
</organism>
<dbReference type="PANTHER" id="PTHR33044">
    <property type="entry name" value="BIFUNCTIONAL INHIBITOR/LIPID-TRANSFER PROTEIN/SEED STORAGE 2S ALBUMIN SUPERFAMILY PROTEIN-RELATED"/>
    <property type="match status" value="1"/>
</dbReference>
<evidence type="ECO:0000313" key="13">
    <source>
        <dbReference type="Proteomes" id="UP001279734"/>
    </source>
</evidence>
<evidence type="ECO:0000256" key="4">
    <source>
        <dbReference type="ARBA" id="ARBA00022622"/>
    </source>
</evidence>
<accession>A0AAD3SWM1</accession>
<reference evidence="12" key="1">
    <citation type="submission" date="2023-05" db="EMBL/GenBank/DDBJ databases">
        <title>Nepenthes gracilis genome sequencing.</title>
        <authorList>
            <person name="Fukushima K."/>
        </authorList>
    </citation>
    <scope>NUCLEOTIDE SEQUENCE</scope>
    <source>
        <strain evidence="12">SING2019-196</strain>
    </source>
</reference>
<dbReference type="SUPFAM" id="SSF47699">
    <property type="entry name" value="Bifunctional inhibitor/lipid-transfer protein/seed storage 2S albumin"/>
    <property type="match status" value="1"/>
</dbReference>
<name>A0AAD3SWM1_NEPGR</name>
<comment type="caution">
    <text evidence="12">The sequence shown here is derived from an EMBL/GenBank/DDBJ whole genome shotgun (WGS) entry which is preliminary data.</text>
</comment>
<dbReference type="GO" id="GO:0098552">
    <property type="term" value="C:side of membrane"/>
    <property type="evidence" value="ECO:0007669"/>
    <property type="project" value="UniProtKB-KW"/>
</dbReference>
<evidence type="ECO:0000256" key="9">
    <source>
        <dbReference type="SAM" id="MobiDB-lite"/>
    </source>
</evidence>
<keyword evidence="6" id="KW-1015">Disulfide bond</keyword>
<dbReference type="Gene3D" id="1.10.110.10">
    <property type="entry name" value="Plant lipid-transfer and hydrophobic proteins"/>
    <property type="match status" value="1"/>
</dbReference>
<dbReference type="InterPro" id="IPR036312">
    <property type="entry name" value="Bifun_inhib/LTP/seed_sf"/>
</dbReference>
<comment type="similarity">
    <text evidence="2">Belongs to the plant LTP family.</text>
</comment>
<dbReference type="EMBL" id="BSYO01000019">
    <property type="protein sequence ID" value="GMH18833.1"/>
    <property type="molecule type" value="Genomic_DNA"/>
</dbReference>
<evidence type="ECO:0000256" key="1">
    <source>
        <dbReference type="ARBA" id="ARBA00004609"/>
    </source>
</evidence>
<keyword evidence="5 10" id="KW-0732">Signal</keyword>
<evidence type="ECO:0000256" key="6">
    <source>
        <dbReference type="ARBA" id="ARBA00023157"/>
    </source>
</evidence>
<dbReference type="Proteomes" id="UP001279734">
    <property type="component" value="Unassembled WGS sequence"/>
</dbReference>